<dbReference type="GO" id="GO:0016491">
    <property type="term" value="F:oxidoreductase activity"/>
    <property type="evidence" value="ECO:0007669"/>
    <property type="project" value="UniProtKB-KW"/>
</dbReference>
<dbReference type="InterPro" id="IPR002347">
    <property type="entry name" value="SDR_fam"/>
</dbReference>
<dbReference type="Gene3D" id="3.40.50.720">
    <property type="entry name" value="NAD(P)-binding Rossmann-like Domain"/>
    <property type="match status" value="1"/>
</dbReference>
<dbReference type="Pfam" id="PF00106">
    <property type="entry name" value="adh_short"/>
    <property type="match status" value="1"/>
</dbReference>
<protein>
    <submittedName>
        <fullName evidence="3">Reductase</fullName>
    </submittedName>
</protein>
<dbReference type="EMBL" id="GDID01001960">
    <property type="protein sequence ID" value="JAP94646.1"/>
    <property type="molecule type" value="Transcribed_RNA"/>
</dbReference>
<evidence type="ECO:0000256" key="2">
    <source>
        <dbReference type="ARBA" id="ARBA00023002"/>
    </source>
</evidence>
<evidence type="ECO:0000313" key="3">
    <source>
        <dbReference type="EMBL" id="JAP94646.1"/>
    </source>
</evidence>
<comment type="similarity">
    <text evidence="1">Belongs to the short-chain dehydrogenases/reductases (SDR) family.</text>
</comment>
<dbReference type="PANTHER" id="PTHR42901">
    <property type="entry name" value="ALCOHOL DEHYDROGENASE"/>
    <property type="match status" value="1"/>
</dbReference>
<sequence>DLIILLTFIYLVLSYLKRPQDLSKYNCKYVVITGATGGVGKEIVHQMFRSHKIIIIARNQQEIDRLVNLYGNTILAFKFDFSSPLENFASLFTKFLQENEISGDEIGMCFSNAGHGYLHNFDETSFESKQIFMQVNVDSHLMLADYFTKLFVKRKRSAFIVTSSAIINMLMSKYLMYHTAKVALTSLIHALHIEYHGKIDFMAVHPSSISNTKFMANKEMQVSGFLGKNIDKLINELPISVSPRQVVDVMLSRIGKESVCQVGTFAVLVAMLFSLGRNINGAIWAGMTGILALFE</sequence>
<dbReference type="SUPFAM" id="SSF51735">
    <property type="entry name" value="NAD(P)-binding Rossmann-fold domains"/>
    <property type="match status" value="1"/>
</dbReference>
<dbReference type="InterPro" id="IPR036291">
    <property type="entry name" value="NAD(P)-bd_dom_sf"/>
</dbReference>
<reference evidence="3" key="1">
    <citation type="submission" date="2015-07" db="EMBL/GenBank/DDBJ databases">
        <title>Adaptation to a free-living lifestyle via gene acquisitions in the diplomonad Trepomonas sp. PC1.</title>
        <authorList>
            <person name="Xu F."/>
            <person name="Jerlstrom-Hultqvist J."/>
            <person name="Kolisko M."/>
            <person name="Simpson A.G.B."/>
            <person name="Roger A.J."/>
            <person name="Svard S.G."/>
            <person name="Andersson J.O."/>
        </authorList>
    </citation>
    <scope>NUCLEOTIDE SEQUENCE</scope>
    <source>
        <strain evidence="3">PC1</strain>
    </source>
</reference>
<dbReference type="AlphaFoldDB" id="A0A146KGQ2"/>
<dbReference type="PANTHER" id="PTHR42901:SF1">
    <property type="entry name" value="ALCOHOL DEHYDROGENASE"/>
    <property type="match status" value="1"/>
</dbReference>
<name>A0A146KGQ2_9EUKA</name>
<proteinExistence type="inferred from homology"/>
<keyword evidence="2" id="KW-0560">Oxidoreductase</keyword>
<gene>
    <name evidence="3" type="ORF">TPC1_12625</name>
</gene>
<accession>A0A146KGQ2</accession>
<organism evidence="3">
    <name type="scientific">Trepomonas sp. PC1</name>
    <dbReference type="NCBI Taxonomy" id="1076344"/>
    <lineage>
        <taxon>Eukaryota</taxon>
        <taxon>Metamonada</taxon>
        <taxon>Diplomonadida</taxon>
        <taxon>Hexamitidae</taxon>
        <taxon>Hexamitinae</taxon>
        <taxon>Trepomonas</taxon>
    </lineage>
</organism>
<evidence type="ECO:0000256" key="1">
    <source>
        <dbReference type="ARBA" id="ARBA00006484"/>
    </source>
</evidence>
<feature type="non-terminal residue" evidence="3">
    <location>
        <position position="1"/>
    </location>
</feature>
<dbReference type="PRINTS" id="PR00081">
    <property type="entry name" value="GDHRDH"/>
</dbReference>